<keyword evidence="2" id="KW-1003">Cell membrane</keyword>
<comment type="caution">
    <text evidence="14">The sequence shown here is derived from an EMBL/GenBank/DDBJ whole genome shotgun (WGS) entry which is preliminary data.</text>
</comment>
<feature type="transmembrane region" description="Helical" evidence="13">
    <location>
        <begin position="6"/>
        <end position="26"/>
    </location>
</feature>
<keyword evidence="5" id="KW-0552">Olfaction</keyword>
<keyword evidence="4 13" id="KW-0812">Transmembrane</keyword>
<dbReference type="PANTHER" id="PTHR24242:SF359">
    <property type="entry name" value="ODORANT RECEPTOR-RELATED"/>
    <property type="match status" value="1"/>
</dbReference>
<comment type="subcellular location">
    <subcellularLocation>
        <location evidence="1">Cell membrane</location>
        <topology evidence="1">Multi-pass membrane protein</topology>
    </subcellularLocation>
</comment>
<sequence>MASTTTGLSSCLFTAVSYMLIISDILSIPSTQGRSKAFSTCASHLPVVVVFFGTANFNYNRPSISYILDILVSVPFCVVTPMFNPVIYSLRKKEIKGALRKWMEKLQIHVQLNMQHEESSSKIQGHGYQNKWRKFPGAL</sequence>
<evidence type="ECO:0000256" key="5">
    <source>
        <dbReference type="ARBA" id="ARBA00022725"/>
    </source>
</evidence>
<keyword evidence="9" id="KW-1015">Disulfide bond</keyword>
<dbReference type="SUPFAM" id="SSF81321">
    <property type="entry name" value="Family A G protein-coupled receptor-like"/>
    <property type="match status" value="1"/>
</dbReference>
<gene>
    <name evidence="14" type="ORF">J1605_022829</name>
</gene>
<dbReference type="EMBL" id="JAIQCJ010001759">
    <property type="protein sequence ID" value="KAJ8787627.1"/>
    <property type="molecule type" value="Genomic_DNA"/>
</dbReference>
<evidence type="ECO:0000256" key="12">
    <source>
        <dbReference type="ARBA" id="ARBA00023224"/>
    </source>
</evidence>
<evidence type="ECO:0000256" key="4">
    <source>
        <dbReference type="ARBA" id="ARBA00022692"/>
    </source>
</evidence>
<keyword evidence="3" id="KW-0716">Sensory transduction</keyword>
<evidence type="ECO:0000256" key="2">
    <source>
        <dbReference type="ARBA" id="ARBA00022475"/>
    </source>
</evidence>
<proteinExistence type="predicted"/>
<evidence type="ECO:0000256" key="3">
    <source>
        <dbReference type="ARBA" id="ARBA00022606"/>
    </source>
</evidence>
<keyword evidence="12" id="KW-0807">Transducer</keyword>
<dbReference type="GO" id="GO:0004930">
    <property type="term" value="F:G protein-coupled receptor activity"/>
    <property type="evidence" value="ECO:0007669"/>
    <property type="project" value="UniProtKB-KW"/>
</dbReference>
<accession>A0AB34H8V3</accession>
<evidence type="ECO:0000313" key="14">
    <source>
        <dbReference type="EMBL" id="KAJ8787627.1"/>
    </source>
</evidence>
<feature type="transmembrane region" description="Helical" evidence="13">
    <location>
        <begin position="63"/>
        <end position="83"/>
    </location>
</feature>
<evidence type="ECO:0000256" key="11">
    <source>
        <dbReference type="ARBA" id="ARBA00023180"/>
    </source>
</evidence>
<evidence type="ECO:0000256" key="7">
    <source>
        <dbReference type="ARBA" id="ARBA00023040"/>
    </source>
</evidence>
<evidence type="ECO:0000256" key="9">
    <source>
        <dbReference type="ARBA" id="ARBA00023157"/>
    </source>
</evidence>
<dbReference type="Pfam" id="PF13853">
    <property type="entry name" value="7tm_4"/>
    <property type="match status" value="1"/>
</dbReference>
<organism evidence="14 15">
    <name type="scientific">Eschrichtius robustus</name>
    <name type="common">California gray whale</name>
    <name type="synonym">Eschrichtius gibbosus</name>
    <dbReference type="NCBI Taxonomy" id="9764"/>
    <lineage>
        <taxon>Eukaryota</taxon>
        <taxon>Metazoa</taxon>
        <taxon>Chordata</taxon>
        <taxon>Craniata</taxon>
        <taxon>Vertebrata</taxon>
        <taxon>Euteleostomi</taxon>
        <taxon>Mammalia</taxon>
        <taxon>Eutheria</taxon>
        <taxon>Laurasiatheria</taxon>
        <taxon>Artiodactyla</taxon>
        <taxon>Whippomorpha</taxon>
        <taxon>Cetacea</taxon>
        <taxon>Mysticeti</taxon>
        <taxon>Eschrichtiidae</taxon>
        <taxon>Eschrichtius</taxon>
    </lineage>
</organism>
<dbReference type="InterPro" id="IPR000725">
    <property type="entry name" value="Olfact_rcpt"/>
</dbReference>
<dbReference type="GO" id="GO:0004984">
    <property type="term" value="F:olfactory receptor activity"/>
    <property type="evidence" value="ECO:0007669"/>
    <property type="project" value="InterPro"/>
</dbReference>
<dbReference type="AlphaFoldDB" id="A0AB34H8V3"/>
<keyword evidence="8 13" id="KW-0472">Membrane</keyword>
<evidence type="ECO:0000313" key="15">
    <source>
        <dbReference type="Proteomes" id="UP001159641"/>
    </source>
</evidence>
<keyword evidence="11" id="KW-0325">Glycoprotein</keyword>
<dbReference type="PANTHER" id="PTHR24242">
    <property type="entry name" value="G-PROTEIN COUPLED RECEPTOR"/>
    <property type="match status" value="1"/>
</dbReference>
<protein>
    <submittedName>
        <fullName evidence="14">Uncharacterized protein</fullName>
    </submittedName>
</protein>
<name>A0AB34H8V3_ESCRO</name>
<dbReference type="Gene3D" id="1.20.1070.10">
    <property type="entry name" value="Rhodopsin 7-helix transmembrane proteins"/>
    <property type="match status" value="1"/>
</dbReference>
<keyword evidence="7" id="KW-0297">G-protein coupled receptor</keyword>
<evidence type="ECO:0000256" key="1">
    <source>
        <dbReference type="ARBA" id="ARBA00004651"/>
    </source>
</evidence>
<evidence type="ECO:0000256" key="13">
    <source>
        <dbReference type="SAM" id="Phobius"/>
    </source>
</evidence>
<evidence type="ECO:0000256" key="8">
    <source>
        <dbReference type="ARBA" id="ARBA00023136"/>
    </source>
</evidence>
<dbReference type="PRINTS" id="PR00245">
    <property type="entry name" value="OLFACTORYR"/>
</dbReference>
<evidence type="ECO:0000256" key="6">
    <source>
        <dbReference type="ARBA" id="ARBA00022989"/>
    </source>
</evidence>
<keyword evidence="15" id="KW-1185">Reference proteome</keyword>
<keyword evidence="6 13" id="KW-1133">Transmembrane helix</keyword>
<evidence type="ECO:0000256" key="10">
    <source>
        <dbReference type="ARBA" id="ARBA00023170"/>
    </source>
</evidence>
<keyword evidence="10" id="KW-0675">Receptor</keyword>
<dbReference type="InterPro" id="IPR050939">
    <property type="entry name" value="Olfactory_GPCR1"/>
</dbReference>
<dbReference type="Proteomes" id="UP001159641">
    <property type="component" value="Unassembled WGS sequence"/>
</dbReference>
<reference evidence="14 15" key="1">
    <citation type="submission" date="2022-11" db="EMBL/GenBank/DDBJ databases">
        <title>Whole genome sequence of Eschrichtius robustus ER-17-0199.</title>
        <authorList>
            <person name="Bruniche-Olsen A."/>
            <person name="Black A.N."/>
            <person name="Fields C.J."/>
            <person name="Walden K."/>
            <person name="Dewoody J.A."/>
        </authorList>
    </citation>
    <scope>NUCLEOTIDE SEQUENCE [LARGE SCALE GENOMIC DNA]</scope>
    <source>
        <strain evidence="14">ER-17-0199</strain>
        <tissue evidence="14">Blubber</tissue>
    </source>
</reference>
<dbReference type="GO" id="GO:0005886">
    <property type="term" value="C:plasma membrane"/>
    <property type="evidence" value="ECO:0007669"/>
    <property type="project" value="UniProtKB-SubCell"/>
</dbReference>